<organism evidence="11">
    <name type="scientific">uncultured marine bacterium Ant4E12</name>
    <dbReference type="NCBI Taxonomy" id="360424"/>
    <lineage>
        <taxon>Bacteria</taxon>
        <taxon>environmental samples</taxon>
    </lineage>
</organism>
<evidence type="ECO:0000256" key="9">
    <source>
        <dbReference type="HAMAP-Rule" id="MF_00082"/>
    </source>
</evidence>
<dbReference type="GO" id="GO:0005524">
    <property type="term" value="F:ATP binding"/>
    <property type="evidence" value="ECO:0007669"/>
    <property type="project" value="UniProtKB-UniRule"/>
</dbReference>
<dbReference type="Pfam" id="PF00696">
    <property type="entry name" value="AA_kinase"/>
    <property type="match status" value="1"/>
</dbReference>
<evidence type="ECO:0000259" key="10">
    <source>
        <dbReference type="Pfam" id="PF00696"/>
    </source>
</evidence>
<dbReference type="UniPathway" id="UPA00068">
    <property type="reaction ID" value="UER00107"/>
</dbReference>
<dbReference type="SUPFAM" id="SSF53633">
    <property type="entry name" value="Carbamate kinase-like"/>
    <property type="match status" value="1"/>
</dbReference>
<dbReference type="GO" id="GO:0003991">
    <property type="term" value="F:acetylglutamate kinase activity"/>
    <property type="evidence" value="ECO:0007669"/>
    <property type="project" value="UniProtKB-UniRule"/>
</dbReference>
<dbReference type="NCBIfam" id="TIGR00761">
    <property type="entry name" value="argB"/>
    <property type="match status" value="1"/>
</dbReference>
<keyword evidence="7 9" id="KW-0067">ATP-binding</keyword>
<dbReference type="PRINTS" id="PR00474">
    <property type="entry name" value="GLU5KINASE"/>
</dbReference>
<dbReference type="EC" id="2.7.2.8" evidence="9"/>
<comment type="pathway">
    <text evidence="1 9">Amino-acid biosynthesis; L-arginine biosynthesis; N(2)-acetyl-L-ornithine from L-glutamate: step 2/4.</text>
</comment>
<comment type="function">
    <text evidence="9">Catalyzes the ATP-dependent phosphorylation of N-acetyl-L-glutamate.</text>
</comment>
<gene>
    <name evidence="9" type="primary">argB</name>
</gene>
<dbReference type="FunFam" id="3.40.1160.10:FF:000004">
    <property type="entry name" value="Acetylglutamate kinase"/>
    <property type="match status" value="1"/>
</dbReference>
<keyword evidence="3 9" id="KW-0028">Amino-acid biosynthesis</keyword>
<dbReference type="PANTHER" id="PTHR23342">
    <property type="entry name" value="N-ACETYLGLUTAMATE SYNTHASE"/>
    <property type="match status" value="1"/>
</dbReference>
<comment type="subcellular location">
    <subcellularLocation>
        <location evidence="9">Cytoplasm</location>
    </subcellularLocation>
</comment>
<dbReference type="InterPro" id="IPR001057">
    <property type="entry name" value="Glu/AcGlu_kinase"/>
</dbReference>
<keyword evidence="9" id="KW-0963">Cytoplasm</keyword>
<feature type="site" description="Transition state stabilizer" evidence="9">
    <location>
        <position position="273"/>
    </location>
</feature>
<name>Q2PYG3_9BACT</name>
<comment type="catalytic activity">
    <reaction evidence="8 9">
        <text>N-acetyl-L-glutamate + ATP = N-acetyl-L-glutamyl 5-phosphate + ADP</text>
        <dbReference type="Rhea" id="RHEA:14629"/>
        <dbReference type="ChEBI" id="CHEBI:30616"/>
        <dbReference type="ChEBI" id="CHEBI:44337"/>
        <dbReference type="ChEBI" id="CHEBI:57936"/>
        <dbReference type="ChEBI" id="CHEBI:456216"/>
        <dbReference type="EC" id="2.7.2.8"/>
    </reaction>
</comment>
<dbReference type="InterPro" id="IPR004662">
    <property type="entry name" value="AcgluKinase_fam"/>
</dbReference>
<evidence type="ECO:0000256" key="7">
    <source>
        <dbReference type="ARBA" id="ARBA00022840"/>
    </source>
</evidence>
<dbReference type="CDD" id="cd04250">
    <property type="entry name" value="AAK_NAGK-C"/>
    <property type="match status" value="1"/>
</dbReference>
<dbReference type="Gene3D" id="3.40.1160.10">
    <property type="entry name" value="Acetylglutamate kinase-like"/>
    <property type="match status" value="1"/>
</dbReference>
<sequence>MSNDDFTDKGVAATLRLVSNSDEKEVPSESRSIEEHLKNAQFLIEILPYIQRWRGKIVVVKYGGNAMADNNVSMHFAEDIVLMKQVGLLPVVVHGGGPQIGDLMEKLGKKSEFRDGLRVTDAETLDIARMVLVGKVNRDIVGAINVHGPHAVGVSGEDGGLITAAARNPELGFVGDVSSINPTLLVKLISEGLIPVMSTIGADATGQAYNINADTVAGAVAEALKAEKIVYLTDVAGLYEDFDDETSLIRRATVSELQEKIDSGLLSGGMIPKIEACVRAVRNGVSSAHLLDGRVPHVSLLELFTDLGIGTMIVP</sequence>
<dbReference type="PANTHER" id="PTHR23342:SF0">
    <property type="entry name" value="N-ACETYLGLUTAMATE SYNTHASE, MITOCHONDRIAL"/>
    <property type="match status" value="1"/>
</dbReference>
<evidence type="ECO:0000256" key="6">
    <source>
        <dbReference type="ARBA" id="ARBA00022777"/>
    </source>
</evidence>
<keyword evidence="4 9" id="KW-0808">Transferase</keyword>
<feature type="domain" description="Aspartate/glutamate/uridylate kinase" evidence="10">
    <location>
        <begin position="56"/>
        <end position="291"/>
    </location>
</feature>
<feature type="site" description="Transition state stabilizer" evidence="9">
    <location>
        <position position="61"/>
    </location>
</feature>
<feature type="binding site" evidence="9">
    <location>
        <position position="118"/>
    </location>
    <ligand>
        <name>substrate</name>
    </ligand>
</feature>
<keyword evidence="2 9" id="KW-0055">Arginine biosynthesis</keyword>
<dbReference type="GO" id="GO:0005737">
    <property type="term" value="C:cytoplasm"/>
    <property type="evidence" value="ECO:0007669"/>
    <property type="project" value="UniProtKB-SubCell"/>
</dbReference>
<keyword evidence="5 9" id="KW-0547">Nucleotide-binding</keyword>
<evidence type="ECO:0000256" key="8">
    <source>
        <dbReference type="ARBA" id="ARBA00048141"/>
    </source>
</evidence>
<evidence type="ECO:0000256" key="1">
    <source>
        <dbReference type="ARBA" id="ARBA00004828"/>
    </source>
</evidence>
<accession>Q2PYG3</accession>
<dbReference type="InterPro" id="IPR041727">
    <property type="entry name" value="NAGK-C"/>
</dbReference>
<dbReference type="InterPro" id="IPR001048">
    <property type="entry name" value="Asp/Glu/Uridylate_kinase"/>
</dbReference>
<evidence type="ECO:0000256" key="3">
    <source>
        <dbReference type="ARBA" id="ARBA00022605"/>
    </source>
</evidence>
<proteinExistence type="inferred from homology"/>
<dbReference type="HAMAP" id="MF_00082">
    <property type="entry name" value="ArgB"/>
    <property type="match status" value="1"/>
</dbReference>
<evidence type="ECO:0000313" key="11">
    <source>
        <dbReference type="EMBL" id="ABC25264.1"/>
    </source>
</evidence>
<dbReference type="AlphaFoldDB" id="Q2PYG3"/>
<dbReference type="PIRSF" id="PIRSF000728">
    <property type="entry name" value="NAGK"/>
    <property type="match status" value="1"/>
</dbReference>
<dbReference type="EMBL" id="DQ295238">
    <property type="protein sequence ID" value="ABC25264.1"/>
    <property type="molecule type" value="Genomic_DNA"/>
</dbReference>
<feature type="binding site" evidence="9">
    <location>
        <begin position="96"/>
        <end position="97"/>
    </location>
    <ligand>
        <name>substrate</name>
    </ligand>
</feature>
<dbReference type="GO" id="GO:0042450">
    <property type="term" value="P:L-arginine biosynthetic process via ornithine"/>
    <property type="evidence" value="ECO:0007669"/>
    <property type="project" value="UniProtKB-UniRule"/>
</dbReference>
<protein>
    <recommendedName>
        <fullName evidence="9">Acetylglutamate kinase</fullName>
        <ecNumber evidence="9">2.7.2.8</ecNumber>
    </recommendedName>
    <alternativeName>
        <fullName evidence="9">N-acetyl-L-glutamate 5-phosphotransferase</fullName>
    </alternativeName>
    <alternativeName>
        <fullName evidence="9">NAG kinase</fullName>
        <shortName evidence="9">NAGK</shortName>
    </alternativeName>
</protein>
<evidence type="ECO:0000256" key="4">
    <source>
        <dbReference type="ARBA" id="ARBA00022679"/>
    </source>
</evidence>
<keyword evidence="6 9" id="KW-0418">Kinase</keyword>
<reference evidence="11" key="1">
    <citation type="journal article" date="2006" name="Appl. Environ. Microbiol.">
        <title>Comparative genomics of DNA fragments from six Antarctic marine planktonic bacteria.</title>
        <authorList>
            <person name="Grzymski J.J."/>
            <person name="Carter B.J."/>
            <person name="DeLong E.F."/>
            <person name="Feldman R.A."/>
            <person name="Ghadiri A."/>
            <person name="Murray A.E."/>
        </authorList>
    </citation>
    <scope>NUCLEOTIDE SEQUENCE</scope>
</reference>
<dbReference type="InterPro" id="IPR036393">
    <property type="entry name" value="AceGlu_kinase-like_sf"/>
</dbReference>
<evidence type="ECO:0000256" key="5">
    <source>
        <dbReference type="ARBA" id="ARBA00022741"/>
    </source>
</evidence>
<dbReference type="InterPro" id="IPR037528">
    <property type="entry name" value="ArgB"/>
</dbReference>
<feature type="binding site" evidence="9">
    <location>
        <position position="210"/>
    </location>
    <ligand>
        <name>substrate</name>
    </ligand>
</feature>
<evidence type="ECO:0000256" key="2">
    <source>
        <dbReference type="ARBA" id="ARBA00022571"/>
    </source>
</evidence>
<comment type="similarity">
    <text evidence="9">Belongs to the acetylglutamate kinase family. ArgB subfamily.</text>
</comment>